<evidence type="ECO:0000256" key="5">
    <source>
        <dbReference type="RuleBase" id="RU003968"/>
    </source>
</evidence>
<dbReference type="PANTHER" id="PTHR11552">
    <property type="entry name" value="GLUCOSE-METHANOL-CHOLINE GMC OXIDOREDUCTASE"/>
    <property type="match status" value="1"/>
</dbReference>
<dbReference type="RefSeq" id="WP_103682588.1">
    <property type="nucleotide sequence ID" value="NZ_PQGG01000003.1"/>
</dbReference>
<feature type="domain" description="Glucose-methanol-choline oxidoreductase N-terminal" evidence="6">
    <location>
        <begin position="83"/>
        <end position="106"/>
    </location>
</feature>
<evidence type="ECO:0000313" key="8">
    <source>
        <dbReference type="EMBL" id="POP54545.1"/>
    </source>
</evidence>
<comment type="caution">
    <text evidence="8">The sequence shown here is derived from an EMBL/GenBank/DDBJ whole genome shotgun (WGS) entry which is preliminary data.</text>
</comment>
<dbReference type="GO" id="GO:0050660">
    <property type="term" value="F:flavin adenine dinucleotide binding"/>
    <property type="evidence" value="ECO:0007669"/>
    <property type="project" value="InterPro"/>
</dbReference>
<evidence type="ECO:0000313" key="9">
    <source>
        <dbReference type="Proteomes" id="UP000237222"/>
    </source>
</evidence>
<dbReference type="InterPro" id="IPR036188">
    <property type="entry name" value="FAD/NAD-bd_sf"/>
</dbReference>
<dbReference type="InterPro" id="IPR012132">
    <property type="entry name" value="GMC_OxRdtase"/>
</dbReference>
<evidence type="ECO:0000256" key="1">
    <source>
        <dbReference type="ARBA" id="ARBA00001974"/>
    </source>
</evidence>
<keyword evidence="4 5" id="KW-0274">FAD</keyword>
<gene>
    <name evidence="8" type="ORF">C0068_00750</name>
</gene>
<comment type="cofactor">
    <cofactor evidence="1">
        <name>FAD</name>
        <dbReference type="ChEBI" id="CHEBI:57692"/>
    </cofactor>
</comment>
<dbReference type="PROSITE" id="PS00623">
    <property type="entry name" value="GMC_OXRED_1"/>
    <property type="match status" value="1"/>
</dbReference>
<dbReference type="InterPro" id="IPR000172">
    <property type="entry name" value="GMC_OxRdtase_N"/>
</dbReference>
<dbReference type="AlphaFoldDB" id="A0A2S4HKL5"/>
<dbReference type="GO" id="GO:0016614">
    <property type="term" value="F:oxidoreductase activity, acting on CH-OH group of donors"/>
    <property type="evidence" value="ECO:0007669"/>
    <property type="project" value="InterPro"/>
</dbReference>
<dbReference type="PIRSF" id="PIRSF000137">
    <property type="entry name" value="Alcohol_oxidase"/>
    <property type="match status" value="1"/>
</dbReference>
<keyword evidence="3 5" id="KW-0285">Flavoprotein</keyword>
<feature type="domain" description="Glucose-methanol-choline oxidoreductase N-terminal" evidence="7">
    <location>
        <begin position="257"/>
        <end position="271"/>
    </location>
</feature>
<comment type="similarity">
    <text evidence="2 5">Belongs to the GMC oxidoreductase family.</text>
</comment>
<dbReference type="Gene3D" id="3.30.560.10">
    <property type="entry name" value="Glucose Oxidase, domain 3"/>
    <property type="match status" value="1"/>
</dbReference>
<evidence type="ECO:0000259" key="6">
    <source>
        <dbReference type="PROSITE" id="PS00623"/>
    </source>
</evidence>
<dbReference type="Pfam" id="PF05199">
    <property type="entry name" value="GMC_oxred_C"/>
    <property type="match status" value="1"/>
</dbReference>
<dbReference type="Gene3D" id="3.50.50.60">
    <property type="entry name" value="FAD/NAD(P)-binding domain"/>
    <property type="match status" value="1"/>
</dbReference>
<evidence type="ECO:0000256" key="4">
    <source>
        <dbReference type="ARBA" id="ARBA00022827"/>
    </source>
</evidence>
<dbReference type="InterPro" id="IPR007867">
    <property type="entry name" value="GMC_OxRtase_C"/>
</dbReference>
<dbReference type="SUPFAM" id="SSF51905">
    <property type="entry name" value="FAD/NAD(P)-binding domain"/>
    <property type="match status" value="1"/>
</dbReference>
<evidence type="ECO:0000259" key="7">
    <source>
        <dbReference type="PROSITE" id="PS00624"/>
    </source>
</evidence>
<accession>A0A2S4HKL5</accession>
<sequence length="537" mass="58742">MPFETFDYIIVGAGSAGCTLANRLSESGKYSVCLIEAGGNGNSPIVKAPAALVLMMRSKINNWALQTTPQAGLNGRRGYQPRGKCLGGSSAINAMLYVRGHRNDYDAWAALGNKGWGYDDVLPYFIRSECNESFGHDQEFHGNAGPLNVADLACPSPLNEAFIRSAQEQGLPHNPDYNGKEQHGCFQYQVTQKNGERWGAAAAYLRPAMSRSNVKVVTNAPFNKIIFEGQRAVGLSYFQGEQTQEVRARREVIISAGTFGSPQLLMLSGIGPAETLQKHGIQVQKHLAGVGQNLQDHIDYTVAYKTNYNRDTFGISLRGSARVAAGAAQWASKREGIITTPYAEAGAFVYSEENLSEPDLQMVFVVAVVDDHGRKMHLGHGYSCHIEVLRPKSRGEVSLNSAHALDPPRIDPQFLSERDDIERLVKGAKFQSKILESEHFAKYQPKLIYPVDWRDDAAIEADIRNRADTQYHPTSTCKMGPDSDPMAVVDNTLKVRGVEGLRVVDASIMPNIIGGNTNAPTIMIAEKAADMILQSAQ</sequence>
<dbReference type="PANTHER" id="PTHR11552:SF147">
    <property type="entry name" value="CHOLINE DEHYDROGENASE, MITOCHONDRIAL"/>
    <property type="match status" value="1"/>
</dbReference>
<name>A0A2S4HKL5_9GAMM</name>
<reference evidence="8" key="1">
    <citation type="submission" date="2018-01" db="EMBL/GenBank/DDBJ databases">
        <authorList>
            <person name="Yu X.-D."/>
        </authorList>
    </citation>
    <scope>NUCLEOTIDE SEQUENCE</scope>
    <source>
        <strain evidence="8">ZX-21</strain>
    </source>
</reference>
<dbReference type="Proteomes" id="UP000237222">
    <property type="component" value="Unassembled WGS sequence"/>
</dbReference>
<dbReference type="Pfam" id="PF00732">
    <property type="entry name" value="GMC_oxred_N"/>
    <property type="match status" value="1"/>
</dbReference>
<dbReference type="SUPFAM" id="SSF54373">
    <property type="entry name" value="FAD-linked reductases, C-terminal domain"/>
    <property type="match status" value="1"/>
</dbReference>
<dbReference type="EMBL" id="PQGG01000003">
    <property type="protein sequence ID" value="POP54545.1"/>
    <property type="molecule type" value="Genomic_DNA"/>
</dbReference>
<dbReference type="PROSITE" id="PS00624">
    <property type="entry name" value="GMC_OXRED_2"/>
    <property type="match status" value="1"/>
</dbReference>
<evidence type="ECO:0000256" key="3">
    <source>
        <dbReference type="ARBA" id="ARBA00022630"/>
    </source>
</evidence>
<evidence type="ECO:0000256" key="2">
    <source>
        <dbReference type="ARBA" id="ARBA00010790"/>
    </source>
</evidence>
<protein>
    <submittedName>
        <fullName evidence="8">Choline dehydrogenase</fullName>
    </submittedName>
</protein>
<dbReference type="OrthoDB" id="9785276at2"/>
<organism evidence="8 9">
    <name type="scientific">Zhongshania marina</name>
    <dbReference type="NCBI Taxonomy" id="2304603"/>
    <lineage>
        <taxon>Bacteria</taxon>
        <taxon>Pseudomonadati</taxon>
        <taxon>Pseudomonadota</taxon>
        <taxon>Gammaproteobacteria</taxon>
        <taxon>Cellvibrionales</taxon>
        <taxon>Spongiibacteraceae</taxon>
        <taxon>Zhongshania</taxon>
    </lineage>
</organism>
<proteinExistence type="inferred from homology"/>